<reference evidence="6" key="1">
    <citation type="journal article" date="2021" name="Genome Biol. Evol.">
        <title>A High-Quality Reference Genome for a Parasitic Bivalve with Doubly Uniparental Inheritance (Bivalvia: Unionida).</title>
        <authorList>
            <person name="Smith C.H."/>
        </authorList>
    </citation>
    <scope>NUCLEOTIDE SEQUENCE</scope>
    <source>
        <strain evidence="6">CHS0354</strain>
    </source>
</reference>
<dbReference type="AlphaFoldDB" id="A0AAE0WHM1"/>
<dbReference type="EMBL" id="JAEAOA010001901">
    <property type="protein sequence ID" value="KAK3612450.1"/>
    <property type="molecule type" value="Genomic_DNA"/>
</dbReference>
<dbReference type="InterPro" id="IPR013783">
    <property type="entry name" value="Ig-like_fold"/>
</dbReference>
<feature type="domain" description="CUB" evidence="4">
    <location>
        <begin position="73"/>
        <end position="179"/>
    </location>
</feature>
<reference evidence="6" key="3">
    <citation type="submission" date="2023-05" db="EMBL/GenBank/DDBJ databases">
        <authorList>
            <person name="Smith C.H."/>
        </authorList>
    </citation>
    <scope>NUCLEOTIDE SEQUENCE</scope>
    <source>
        <strain evidence="6">CHS0354</strain>
        <tissue evidence="6">Mantle</tissue>
    </source>
</reference>
<dbReference type="Pfam" id="PF00041">
    <property type="entry name" value="fn3"/>
    <property type="match status" value="1"/>
</dbReference>
<evidence type="ECO:0000256" key="2">
    <source>
        <dbReference type="ARBA" id="ARBA00023157"/>
    </source>
</evidence>
<dbReference type="InterPro" id="IPR003961">
    <property type="entry name" value="FN3_dom"/>
</dbReference>
<dbReference type="InterPro" id="IPR000859">
    <property type="entry name" value="CUB_dom"/>
</dbReference>
<feature type="domain" description="CUB" evidence="4">
    <location>
        <begin position="276"/>
        <end position="385"/>
    </location>
</feature>
<dbReference type="Pfam" id="PF00431">
    <property type="entry name" value="CUB"/>
    <property type="match status" value="2"/>
</dbReference>
<dbReference type="InterPro" id="IPR036116">
    <property type="entry name" value="FN3_sf"/>
</dbReference>
<dbReference type="CDD" id="cd00063">
    <property type="entry name" value="FN3"/>
    <property type="match status" value="1"/>
</dbReference>
<dbReference type="Gene3D" id="2.60.120.290">
    <property type="entry name" value="Spermadhesin, CUB domain"/>
    <property type="match status" value="2"/>
</dbReference>
<gene>
    <name evidence="6" type="ORF">CHS0354_032063</name>
</gene>
<protein>
    <submittedName>
        <fullName evidence="6">Uncharacterized protein</fullName>
    </submittedName>
</protein>
<evidence type="ECO:0000313" key="7">
    <source>
        <dbReference type="Proteomes" id="UP001195483"/>
    </source>
</evidence>
<proteinExistence type="predicted"/>
<keyword evidence="2" id="KW-1015">Disulfide bond</keyword>
<dbReference type="PROSITE" id="PS01180">
    <property type="entry name" value="CUB"/>
    <property type="match status" value="2"/>
</dbReference>
<dbReference type="SUPFAM" id="SSF49854">
    <property type="entry name" value="Spermadhesin, CUB domain"/>
    <property type="match status" value="2"/>
</dbReference>
<evidence type="ECO:0000256" key="1">
    <source>
        <dbReference type="ARBA" id="ARBA00022737"/>
    </source>
</evidence>
<keyword evidence="7" id="KW-1185">Reference proteome</keyword>
<dbReference type="InterPro" id="IPR035914">
    <property type="entry name" value="Sperma_CUB_dom_sf"/>
</dbReference>
<comment type="caution">
    <text evidence="3">Lacks conserved residue(s) required for the propagation of feature annotation.</text>
</comment>
<reference evidence="6" key="2">
    <citation type="journal article" date="2021" name="Genome Biol. Evol.">
        <title>Developing a high-quality reference genome for a parasitic bivalve with doubly uniparental inheritance (Bivalvia: Unionida).</title>
        <authorList>
            <person name="Smith C.H."/>
        </authorList>
    </citation>
    <scope>NUCLEOTIDE SEQUENCE</scope>
    <source>
        <strain evidence="6">CHS0354</strain>
        <tissue evidence="6">Mantle</tissue>
    </source>
</reference>
<dbReference type="PANTHER" id="PTHR24251">
    <property type="entry name" value="OVOCHYMASE-RELATED"/>
    <property type="match status" value="1"/>
</dbReference>
<evidence type="ECO:0000256" key="3">
    <source>
        <dbReference type="PROSITE-ProRule" id="PRU00059"/>
    </source>
</evidence>
<name>A0AAE0WHM1_9BIVA</name>
<accession>A0AAE0WHM1</accession>
<dbReference type="SMART" id="SM00060">
    <property type="entry name" value="FN3"/>
    <property type="match status" value="1"/>
</dbReference>
<dbReference type="SMART" id="SM00042">
    <property type="entry name" value="CUB"/>
    <property type="match status" value="2"/>
</dbReference>
<dbReference type="PROSITE" id="PS50853">
    <property type="entry name" value="FN3"/>
    <property type="match status" value="1"/>
</dbReference>
<organism evidence="6 7">
    <name type="scientific">Potamilus streckersoni</name>
    <dbReference type="NCBI Taxonomy" id="2493646"/>
    <lineage>
        <taxon>Eukaryota</taxon>
        <taxon>Metazoa</taxon>
        <taxon>Spiralia</taxon>
        <taxon>Lophotrochozoa</taxon>
        <taxon>Mollusca</taxon>
        <taxon>Bivalvia</taxon>
        <taxon>Autobranchia</taxon>
        <taxon>Heteroconchia</taxon>
        <taxon>Palaeoheterodonta</taxon>
        <taxon>Unionida</taxon>
        <taxon>Unionoidea</taxon>
        <taxon>Unionidae</taxon>
        <taxon>Ambleminae</taxon>
        <taxon>Lampsilini</taxon>
        <taxon>Potamilus</taxon>
    </lineage>
</organism>
<evidence type="ECO:0000259" key="5">
    <source>
        <dbReference type="PROSITE" id="PS50853"/>
    </source>
</evidence>
<dbReference type="Proteomes" id="UP001195483">
    <property type="component" value="Unassembled WGS sequence"/>
</dbReference>
<comment type="caution">
    <text evidence="6">The sequence shown here is derived from an EMBL/GenBank/DDBJ whole genome shotgun (WGS) entry which is preliminary data.</text>
</comment>
<feature type="domain" description="Fibronectin type-III" evidence="5">
    <location>
        <begin position="185"/>
        <end position="277"/>
    </location>
</feature>
<evidence type="ECO:0000259" key="4">
    <source>
        <dbReference type="PROSITE" id="PS01180"/>
    </source>
</evidence>
<dbReference type="CDD" id="cd00041">
    <property type="entry name" value="CUB"/>
    <property type="match status" value="2"/>
</dbReference>
<sequence length="391" mass="43469">MPPLHHPDNFTYTLFFSFPPHYGDDLTQVIPADQNEYRLNVSDHTGQILAMGISAKSPELESNRTYANIYIACSKNIHIPPEGIISVTSPRYPVGFHAGVNCSWYVHTEPDFFILVTRADIDIRSTDRCTDAYVDITSLGKHCVTIESGSVIQTNVVNISFSSGNITYGRGFNITVESVAKPSGPPEHVQGAVNHTHIHVTWGEPPERSQNIIGFSVEYFIAPRTTGASLHTEKGTREVFISTEHQSGKMFIIRVASVTKGGRGSYSTPLYVRSECETTLTLSQHQTSLIFSPKVNNNGNYQPGIVCIWIILTEEPLWLQITIDKFALEQSTNCNKDYLEIYGDRKLCGQVWNQSVLLKKTSISMTFVSDFDTEDSGFVIAVNAVGEMLSF</sequence>
<dbReference type="SUPFAM" id="SSF49265">
    <property type="entry name" value="Fibronectin type III"/>
    <property type="match status" value="1"/>
</dbReference>
<dbReference type="Gene3D" id="2.60.40.10">
    <property type="entry name" value="Immunoglobulins"/>
    <property type="match status" value="1"/>
</dbReference>
<evidence type="ECO:0000313" key="6">
    <source>
        <dbReference type="EMBL" id="KAK3612450.1"/>
    </source>
</evidence>
<keyword evidence="1" id="KW-0677">Repeat</keyword>